<dbReference type="CDD" id="cd22231">
    <property type="entry name" value="RHH_NikR_HicB-like"/>
    <property type="match status" value="1"/>
</dbReference>
<keyword evidence="2" id="KW-1185">Reference proteome</keyword>
<dbReference type="GO" id="GO:0006355">
    <property type="term" value="P:regulation of DNA-templated transcription"/>
    <property type="evidence" value="ECO:0007669"/>
    <property type="project" value="InterPro"/>
</dbReference>
<sequence>MARVTLRLPDELDEAVEDYVGYGSKSEFYRNAAEALLAEETDYEPENDEQTAN</sequence>
<dbReference type="InterPro" id="IPR010985">
    <property type="entry name" value="Ribbon_hlx_hlx"/>
</dbReference>
<name>A0AAW4PXM2_9EURY</name>
<dbReference type="RefSeq" id="WP_220620634.1">
    <property type="nucleotide sequence ID" value="NZ_RKLR01000019.1"/>
</dbReference>
<proteinExistence type="predicted"/>
<dbReference type="SUPFAM" id="SSF47598">
    <property type="entry name" value="Ribbon-helix-helix"/>
    <property type="match status" value="1"/>
</dbReference>
<gene>
    <name evidence="1" type="ORF">EGH21_22405</name>
</gene>
<evidence type="ECO:0000313" key="2">
    <source>
        <dbReference type="Proteomes" id="UP001430377"/>
    </source>
</evidence>
<protein>
    <submittedName>
        <fullName evidence="1">Ribbon-helix-helix domain-containing protein</fullName>
    </submittedName>
</protein>
<accession>A0AAW4PXM2</accession>
<organism evidence="1 2">
    <name type="scientific">Haloarcula rubra</name>
    <dbReference type="NCBI Taxonomy" id="2487747"/>
    <lineage>
        <taxon>Archaea</taxon>
        <taxon>Methanobacteriati</taxon>
        <taxon>Methanobacteriota</taxon>
        <taxon>Stenosarchaea group</taxon>
        <taxon>Halobacteria</taxon>
        <taxon>Halobacteriales</taxon>
        <taxon>Haloarculaceae</taxon>
        <taxon>Haloarcula</taxon>
    </lineage>
</organism>
<comment type="caution">
    <text evidence="1">The sequence shown here is derived from an EMBL/GenBank/DDBJ whole genome shotgun (WGS) entry which is preliminary data.</text>
</comment>
<evidence type="ECO:0000313" key="1">
    <source>
        <dbReference type="EMBL" id="MBX0325773.1"/>
    </source>
</evidence>
<reference evidence="1 2" key="1">
    <citation type="submission" date="2021-06" db="EMBL/GenBank/DDBJ databases">
        <title>Halomicroarcula sp. a new haloarchaeum isolated from saline soil.</title>
        <authorList>
            <person name="Duran-Viseras A."/>
            <person name="Sanchez-Porro C."/>
            <person name="Ventosa A."/>
        </authorList>
    </citation>
    <scope>NUCLEOTIDE SEQUENCE [LARGE SCALE GENOMIC DNA]</scope>
    <source>
        <strain evidence="1 2">F13</strain>
    </source>
</reference>
<dbReference type="EMBL" id="RKLR01000019">
    <property type="protein sequence ID" value="MBX0325773.1"/>
    <property type="molecule type" value="Genomic_DNA"/>
</dbReference>
<dbReference type="Proteomes" id="UP001430377">
    <property type="component" value="Unassembled WGS sequence"/>
</dbReference>
<dbReference type="AlphaFoldDB" id="A0AAW4PXM2"/>